<sequence length="121" mass="14399">MDNDHFVNKLIAGTKSNTIQWEVADRYFKLRNKIQTDCDIYITKRKSKEVAILKKPNPDPENSENVEYEIIIWEYKDVLFQITENDLEEKEVLLVRLFKLAERNAKRIDQLLNDLVNDIDD</sequence>
<reference evidence="1 2" key="1">
    <citation type="submission" date="2016-10" db="EMBL/GenBank/DDBJ databases">
        <authorList>
            <person name="de Groot N.N."/>
        </authorList>
    </citation>
    <scope>NUCLEOTIDE SEQUENCE [LARGE SCALE GENOMIC DNA]</scope>
    <source>
        <strain evidence="1 2">CGMCC 1.5012</strain>
    </source>
</reference>
<protein>
    <submittedName>
        <fullName evidence="1">Uncharacterized protein</fullName>
    </submittedName>
</protein>
<dbReference type="Proteomes" id="UP000199182">
    <property type="component" value="Unassembled WGS sequence"/>
</dbReference>
<keyword evidence="2" id="KW-1185">Reference proteome</keyword>
<evidence type="ECO:0000313" key="2">
    <source>
        <dbReference type="Proteomes" id="UP000199182"/>
    </source>
</evidence>
<evidence type="ECO:0000313" key="1">
    <source>
        <dbReference type="EMBL" id="SDM68116.1"/>
    </source>
</evidence>
<name>A0A1G9V7T8_9FIRM</name>
<dbReference type="EMBL" id="FNID01000003">
    <property type="protein sequence ID" value="SDM68116.1"/>
    <property type="molecule type" value="Genomic_DNA"/>
</dbReference>
<gene>
    <name evidence="1" type="ORF">SAMN05192585_10377</name>
</gene>
<dbReference type="AlphaFoldDB" id="A0A1G9V7T8"/>
<dbReference type="RefSeq" id="WP_092637827.1">
    <property type="nucleotide sequence ID" value="NZ_FNID01000003.1"/>
</dbReference>
<proteinExistence type="predicted"/>
<accession>A0A1G9V7T8</accession>
<organism evidence="1 2">
    <name type="scientific">Acetanaerobacterium elongatum</name>
    <dbReference type="NCBI Taxonomy" id="258515"/>
    <lineage>
        <taxon>Bacteria</taxon>
        <taxon>Bacillati</taxon>
        <taxon>Bacillota</taxon>
        <taxon>Clostridia</taxon>
        <taxon>Eubacteriales</taxon>
        <taxon>Oscillospiraceae</taxon>
        <taxon>Acetanaerobacterium</taxon>
    </lineage>
</organism>